<evidence type="ECO:0000313" key="2">
    <source>
        <dbReference type="Proteomes" id="UP001271648"/>
    </source>
</evidence>
<comment type="caution">
    <text evidence="1">The sequence shown here is derived from an EMBL/GenBank/DDBJ whole genome shotgun (WGS) entry which is preliminary data.</text>
</comment>
<evidence type="ECO:0008006" key="3">
    <source>
        <dbReference type="Google" id="ProtNLM"/>
    </source>
</evidence>
<protein>
    <recommendedName>
        <fullName evidence="3">DUF4304 domain-containing protein</fullName>
    </recommendedName>
</protein>
<dbReference type="EMBL" id="JAUBDJ010000004">
    <property type="protein sequence ID" value="MDW0116928.1"/>
    <property type="molecule type" value="Genomic_DNA"/>
</dbReference>
<name>A0AAW9ACU8_9BACL</name>
<organism evidence="1 2">
    <name type="scientific">Sporosarcina thermotolerans</name>
    <dbReference type="NCBI Taxonomy" id="633404"/>
    <lineage>
        <taxon>Bacteria</taxon>
        <taxon>Bacillati</taxon>
        <taxon>Bacillota</taxon>
        <taxon>Bacilli</taxon>
        <taxon>Bacillales</taxon>
        <taxon>Caryophanaceae</taxon>
        <taxon>Sporosarcina</taxon>
    </lineage>
</organism>
<dbReference type="Proteomes" id="UP001271648">
    <property type="component" value="Unassembled WGS sequence"/>
</dbReference>
<gene>
    <name evidence="1" type="ORF">QTL97_08280</name>
</gene>
<sequence>MRWSKLKQLAEGFLCEPLQGRVQYHWIIHRKSHDQTGTFRITFDGDEIFRASDIPYNLAATSRGQELTVERAIDPLKWDSDWRKMWESNELKQLHAAYDDAETEVRESGLYPAGEIIGLLFDYIHMPFDKALTHEHPFIRAIALFDRRLGKRRRKDINVTDEKEIVRSFYKLRDEIEG</sequence>
<dbReference type="Pfam" id="PF25753">
    <property type="entry name" value="SF0329"/>
    <property type="match status" value="1"/>
</dbReference>
<accession>A0AAW9ACU8</accession>
<keyword evidence="2" id="KW-1185">Reference proteome</keyword>
<dbReference type="AlphaFoldDB" id="A0AAW9ACU8"/>
<reference evidence="1 2" key="1">
    <citation type="submission" date="2023-06" db="EMBL/GenBank/DDBJ databases">
        <title>Sporosarcina sp. nov., isolated from Korean traditional fermented seafood 'Jeotgal'.</title>
        <authorList>
            <person name="Yang A.I."/>
            <person name="Shin N.-R."/>
        </authorList>
    </citation>
    <scope>NUCLEOTIDE SEQUENCE [LARGE SCALE GENOMIC DNA]</scope>
    <source>
        <strain evidence="1 2">KCTC43456</strain>
    </source>
</reference>
<proteinExistence type="predicted"/>
<evidence type="ECO:0000313" key="1">
    <source>
        <dbReference type="EMBL" id="MDW0116928.1"/>
    </source>
</evidence>
<dbReference type="InterPro" id="IPR057955">
    <property type="entry name" value="SF0329-like"/>
</dbReference>
<dbReference type="RefSeq" id="WP_283732673.1">
    <property type="nucleotide sequence ID" value="NZ_CP125968.1"/>
</dbReference>